<sequence>MPRHQVARKTVRRSQNVYKRIRISDSSASSNDEREPQQQQQQQRRRKQNAPRRQETRDQRIRRLQDGAFGSVPLAPLFRVIKEILQTNHEGPYKIQAAAIQCLRIAAESYLVNFFEDANLLTQHAKRVTLMKKDFDTLLRLRKSWGDPVAFAKPH</sequence>
<feature type="domain" description="Core Histone H2A/H2B/H3" evidence="3">
    <location>
        <begin position="56"/>
        <end position="140"/>
    </location>
</feature>
<dbReference type="InterPro" id="IPR000164">
    <property type="entry name" value="Histone_H3/CENP-A"/>
</dbReference>
<reference evidence="5" key="1">
    <citation type="submission" date="2022-11" db="UniProtKB">
        <authorList>
            <consortium name="WormBaseParasite"/>
        </authorList>
    </citation>
    <scope>IDENTIFICATION</scope>
</reference>
<feature type="compositionally biased region" description="Basic and acidic residues" evidence="2">
    <location>
        <begin position="52"/>
        <end position="65"/>
    </location>
</feature>
<dbReference type="SUPFAM" id="SSF47113">
    <property type="entry name" value="Histone-fold"/>
    <property type="match status" value="1"/>
</dbReference>
<dbReference type="AlphaFoldDB" id="A0A914PLT0"/>
<keyword evidence="4" id="KW-1185">Reference proteome</keyword>
<organism evidence="4 5">
    <name type="scientific">Panagrolaimus davidi</name>
    <dbReference type="NCBI Taxonomy" id="227884"/>
    <lineage>
        <taxon>Eukaryota</taxon>
        <taxon>Metazoa</taxon>
        <taxon>Ecdysozoa</taxon>
        <taxon>Nematoda</taxon>
        <taxon>Chromadorea</taxon>
        <taxon>Rhabditida</taxon>
        <taxon>Tylenchina</taxon>
        <taxon>Panagrolaimomorpha</taxon>
        <taxon>Panagrolaimoidea</taxon>
        <taxon>Panagrolaimidae</taxon>
        <taxon>Panagrolaimus</taxon>
    </lineage>
</organism>
<feature type="compositionally biased region" description="Basic residues" evidence="2">
    <location>
        <begin position="1"/>
        <end position="12"/>
    </location>
</feature>
<dbReference type="Gene3D" id="1.10.20.10">
    <property type="entry name" value="Histone, subunit A"/>
    <property type="match status" value="1"/>
</dbReference>
<evidence type="ECO:0000313" key="4">
    <source>
        <dbReference type="Proteomes" id="UP000887578"/>
    </source>
</evidence>
<evidence type="ECO:0000313" key="5">
    <source>
        <dbReference type="WBParaSite" id="PDA_v2.g15732.t1"/>
    </source>
</evidence>
<name>A0A914PLT0_9BILA</name>
<dbReference type="Proteomes" id="UP000887578">
    <property type="component" value="Unplaced"/>
</dbReference>
<dbReference type="WBParaSite" id="PDA_v2.g15732.t1">
    <property type="protein sequence ID" value="PDA_v2.g15732.t1"/>
    <property type="gene ID" value="PDA_v2.g15732"/>
</dbReference>
<dbReference type="SMART" id="SM00428">
    <property type="entry name" value="H3"/>
    <property type="match status" value="1"/>
</dbReference>
<evidence type="ECO:0000256" key="2">
    <source>
        <dbReference type="SAM" id="MobiDB-lite"/>
    </source>
</evidence>
<dbReference type="InterPro" id="IPR007125">
    <property type="entry name" value="H2A/H2B/H3"/>
</dbReference>
<feature type="region of interest" description="Disordered" evidence="2">
    <location>
        <begin position="1"/>
        <end position="65"/>
    </location>
</feature>
<dbReference type="PANTHER" id="PTHR11426">
    <property type="entry name" value="HISTONE H3"/>
    <property type="match status" value="1"/>
</dbReference>
<dbReference type="Pfam" id="PF00125">
    <property type="entry name" value="Histone"/>
    <property type="match status" value="1"/>
</dbReference>
<evidence type="ECO:0000256" key="1">
    <source>
        <dbReference type="ARBA" id="ARBA00010343"/>
    </source>
</evidence>
<protein>
    <submittedName>
        <fullName evidence="5">Histone H2A/H2B/H3 domain-containing protein</fullName>
    </submittedName>
</protein>
<evidence type="ECO:0000259" key="3">
    <source>
        <dbReference type="Pfam" id="PF00125"/>
    </source>
</evidence>
<accession>A0A914PLT0</accession>
<comment type="similarity">
    <text evidence="1">Belongs to the histone H3 family.</text>
</comment>
<dbReference type="GO" id="GO:0030527">
    <property type="term" value="F:structural constituent of chromatin"/>
    <property type="evidence" value="ECO:0007669"/>
    <property type="project" value="InterPro"/>
</dbReference>
<dbReference type="GO" id="GO:0046982">
    <property type="term" value="F:protein heterodimerization activity"/>
    <property type="evidence" value="ECO:0007669"/>
    <property type="project" value="InterPro"/>
</dbReference>
<proteinExistence type="inferred from homology"/>
<dbReference type="GO" id="GO:0003677">
    <property type="term" value="F:DNA binding"/>
    <property type="evidence" value="ECO:0007669"/>
    <property type="project" value="InterPro"/>
</dbReference>
<dbReference type="InterPro" id="IPR009072">
    <property type="entry name" value="Histone-fold"/>
</dbReference>
<dbReference type="GO" id="GO:0000786">
    <property type="term" value="C:nucleosome"/>
    <property type="evidence" value="ECO:0007669"/>
    <property type="project" value="InterPro"/>
</dbReference>